<accession>A0ACC3C922</accession>
<proteinExistence type="predicted"/>
<evidence type="ECO:0000313" key="2">
    <source>
        <dbReference type="Proteomes" id="UP000798662"/>
    </source>
</evidence>
<sequence length="534" mass="54175">MAGRQHSFPRNQSFFALDFPAPRRGLHPPTLVVYAMASTDGPAESAIGTTFPPPPAPAANAPVAIVTGANSGIGLAVSVALARAGHTGTAEERRWGAAAAAAAAAAPMGTDLLLPCPPWAPPGPGGDDPTAASTAASSSAAASTAAAAAAAHGDWVEGTADVAAFGDVVVLAGAAFARALKHLPALSRRWYAEQVNRATSSAVEAFVRRWVSPALVAAEVDHVKSVTAHAPRPPPSGAGSASPAAAASVGGGGGGGGDDDGVGSLSVRGSTVAQEVWASYTLSEIALEIDLKLGDAFPLTPVTVEARVVTAVAAILAATGGRVDVAVANAGYAARTTVEGVPVGDYAAMMDVNFFGALRLVKAVVPSMRRRRAGRVLGVSSVSDLVGSPFFGAYAASKFAMEGCWESAHAEFKYLGHGPVTSPFARRPDNPWSPPHELRPAWDAYIDTYMANFEATGQTPDECAASFIRAVSDPAPALRYMTHPPSEGLLRTKMVDLDGRGEAAATLSLLAARASEEGGGGSTELLAEAERACG</sequence>
<protein>
    <submittedName>
        <fullName evidence="1">Uncharacterized protein</fullName>
    </submittedName>
</protein>
<evidence type="ECO:0000313" key="1">
    <source>
        <dbReference type="EMBL" id="KAK1866480.1"/>
    </source>
</evidence>
<keyword evidence="2" id="KW-1185">Reference proteome</keyword>
<name>A0ACC3C922_PYRYE</name>
<dbReference type="Proteomes" id="UP000798662">
    <property type="component" value="Chromosome 2"/>
</dbReference>
<dbReference type="EMBL" id="CM020619">
    <property type="protein sequence ID" value="KAK1866480.1"/>
    <property type="molecule type" value="Genomic_DNA"/>
</dbReference>
<gene>
    <name evidence="1" type="ORF">I4F81_008998</name>
</gene>
<comment type="caution">
    <text evidence="1">The sequence shown here is derived from an EMBL/GenBank/DDBJ whole genome shotgun (WGS) entry which is preliminary data.</text>
</comment>
<reference evidence="1" key="1">
    <citation type="submission" date="2019-11" db="EMBL/GenBank/DDBJ databases">
        <title>Nori genome reveals adaptations in red seaweeds to the harsh intertidal environment.</title>
        <authorList>
            <person name="Wang D."/>
            <person name="Mao Y."/>
        </authorList>
    </citation>
    <scope>NUCLEOTIDE SEQUENCE</scope>
    <source>
        <tissue evidence="1">Gametophyte</tissue>
    </source>
</reference>
<organism evidence="1 2">
    <name type="scientific">Pyropia yezoensis</name>
    <name type="common">Susabi-nori</name>
    <name type="synonym">Porphyra yezoensis</name>
    <dbReference type="NCBI Taxonomy" id="2788"/>
    <lineage>
        <taxon>Eukaryota</taxon>
        <taxon>Rhodophyta</taxon>
        <taxon>Bangiophyceae</taxon>
        <taxon>Bangiales</taxon>
        <taxon>Bangiaceae</taxon>
        <taxon>Pyropia</taxon>
    </lineage>
</organism>